<name>A0ABU3MZL8_9SPHN</name>
<proteinExistence type="predicted"/>
<evidence type="ECO:0000313" key="2">
    <source>
        <dbReference type="EMBL" id="MDT8757740.1"/>
    </source>
</evidence>
<protein>
    <submittedName>
        <fullName evidence="2">Biopolymer transporter ExbD</fullName>
    </submittedName>
</protein>
<comment type="caution">
    <text evidence="2">The sequence shown here is derived from an EMBL/GenBank/DDBJ whole genome shotgun (WGS) entry which is preliminary data.</text>
</comment>
<feature type="chain" id="PRO_5045764306" evidence="1">
    <location>
        <begin position="18"/>
        <end position="104"/>
    </location>
</feature>
<reference evidence="2" key="1">
    <citation type="submission" date="2022-04" db="EMBL/GenBank/DDBJ databases">
        <title>Tomato heritable bacteria conferring resistance against bacterial wilt.</title>
        <authorList>
            <person name="Yin J."/>
        </authorList>
    </citation>
    <scope>NUCLEOTIDE SEQUENCE</scope>
    <source>
        <strain evidence="2">Cra20</strain>
    </source>
</reference>
<dbReference type="EMBL" id="JALMLT010000001">
    <property type="protein sequence ID" value="MDT8757740.1"/>
    <property type="molecule type" value="Genomic_DNA"/>
</dbReference>
<gene>
    <name evidence="2" type="ORF">MZO42_03440</name>
</gene>
<evidence type="ECO:0000256" key="1">
    <source>
        <dbReference type="SAM" id="SignalP"/>
    </source>
</evidence>
<sequence length="104" mass="10894">MKLVGPVAAVLGASALAGCATTLAPFNVLVRGPATSCSVEVQGRSVTTEELLAIAREEAKTRRAADVDFDGAAPYRCIGGAIYILQMAGFKKVGFVSEPRKRRP</sequence>
<feature type="signal peptide" evidence="1">
    <location>
        <begin position="1"/>
        <end position="17"/>
    </location>
</feature>
<dbReference type="PROSITE" id="PS51257">
    <property type="entry name" value="PROKAR_LIPOPROTEIN"/>
    <property type="match status" value="1"/>
</dbReference>
<accession>A0ABU3MZL8</accession>
<organism evidence="2">
    <name type="scientific">Sphingomonas psychrotolerans</name>
    <dbReference type="NCBI Taxonomy" id="1327635"/>
    <lineage>
        <taxon>Bacteria</taxon>
        <taxon>Pseudomonadati</taxon>
        <taxon>Pseudomonadota</taxon>
        <taxon>Alphaproteobacteria</taxon>
        <taxon>Sphingomonadales</taxon>
        <taxon>Sphingomonadaceae</taxon>
        <taxon>Sphingomonas</taxon>
    </lineage>
</organism>
<keyword evidence="1" id="KW-0732">Signal</keyword>